<evidence type="ECO:0000313" key="1">
    <source>
        <dbReference type="Proteomes" id="UP000189701"/>
    </source>
</evidence>
<reference evidence="1" key="1">
    <citation type="journal article" date="2013" name="Genome Biol.">
        <title>Reference genomes and transcriptomes of Nicotiana sylvestris and Nicotiana tomentosiformis.</title>
        <authorList>
            <person name="Sierro N."/>
            <person name="Battey J.N."/>
            <person name="Ouadi S."/>
            <person name="Bovet L."/>
            <person name="Goepfert S."/>
            <person name="Bakaher N."/>
            <person name="Peitsch M.C."/>
            <person name="Ivanov N.V."/>
        </authorList>
    </citation>
    <scope>NUCLEOTIDE SEQUENCE [LARGE SCALE GENOMIC DNA]</scope>
</reference>
<sequence>MHTQRQPSLELHNHCRASIYHEYAIFGELHPHTHAQNQEKVSENLDFQEFFLRSGFANRLLRFSEPVRFQSRFFGPGFHSYTAALIGKSFPFEGLVKKVTNSQNQLKKGVKHAQVQRTNPSTVATNPLRPHSIYCSAQ</sequence>
<keyword evidence="1" id="KW-1185">Reference proteome</keyword>
<dbReference type="AlphaFoldDB" id="A0A1U7XW17"/>
<protein>
    <submittedName>
        <fullName evidence="2">Uncharacterized protein LOC104240638</fullName>
    </submittedName>
</protein>
<organism evidence="1 2">
    <name type="scientific">Nicotiana sylvestris</name>
    <name type="common">Wood tobacco</name>
    <name type="synonym">South American tobacco</name>
    <dbReference type="NCBI Taxonomy" id="4096"/>
    <lineage>
        <taxon>Eukaryota</taxon>
        <taxon>Viridiplantae</taxon>
        <taxon>Streptophyta</taxon>
        <taxon>Embryophyta</taxon>
        <taxon>Tracheophyta</taxon>
        <taxon>Spermatophyta</taxon>
        <taxon>Magnoliopsida</taxon>
        <taxon>eudicotyledons</taxon>
        <taxon>Gunneridae</taxon>
        <taxon>Pentapetalae</taxon>
        <taxon>asterids</taxon>
        <taxon>lamiids</taxon>
        <taxon>Solanales</taxon>
        <taxon>Solanaceae</taxon>
        <taxon>Nicotianoideae</taxon>
        <taxon>Nicotianeae</taxon>
        <taxon>Nicotiana</taxon>
    </lineage>
</organism>
<accession>A0A1U7XW17</accession>
<evidence type="ECO:0000313" key="2">
    <source>
        <dbReference type="RefSeq" id="XP_009793806.1"/>
    </source>
</evidence>
<dbReference type="Proteomes" id="UP000189701">
    <property type="component" value="Unplaced"/>
</dbReference>
<proteinExistence type="predicted"/>
<gene>
    <name evidence="2" type="primary">LOC104240638</name>
</gene>
<reference evidence="2" key="2">
    <citation type="submission" date="2025-08" db="UniProtKB">
        <authorList>
            <consortium name="RefSeq"/>
        </authorList>
    </citation>
    <scope>IDENTIFICATION</scope>
    <source>
        <tissue evidence="2">Leaf</tissue>
    </source>
</reference>
<name>A0A1U7XW17_NICSY</name>
<dbReference type="RefSeq" id="XP_009793806.1">
    <property type="nucleotide sequence ID" value="XM_009795504.1"/>
</dbReference>